<dbReference type="Proteomes" id="UP000231693">
    <property type="component" value="Unassembled WGS sequence"/>
</dbReference>
<dbReference type="OrthoDB" id="3770261at2"/>
<dbReference type="RefSeq" id="WP_100422797.1">
    <property type="nucleotide sequence ID" value="NZ_BOOX01000006.1"/>
</dbReference>
<sequence length="290" mass="31108">MTLDTPAGRALAHVGAHARGAPLDRTLRVTLTFHPDRTHHGSSVLESLAHDGRYRSQFETGTSNGGLGARPGEARWRWEQRMFGTAYDAAPASARPVYGALNHRRSRSGGALRFGSAHLRLAAHVLDRCTFCFPDSVLEPTSFGTAGAFDLLPLAEAFAAVPRTDAEEARDGGALDAYVEAHVHGGVRLATDVEALVLDPSFRGTQVERAADSLGVPVAWHEGRRLPVDVLAAHPGFRGARVVESGFRVAVDGLLDAAVLARAARTGHEDPQDLKRLWHCVARFGTPVEP</sequence>
<name>A0A2M9CQD6_9CELL</name>
<comment type="caution">
    <text evidence="1">The sequence shown here is derived from an EMBL/GenBank/DDBJ whole genome shotgun (WGS) entry which is preliminary data.</text>
</comment>
<evidence type="ECO:0000313" key="1">
    <source>
        <dbReference type="EMBL" id="PJJ74150.1"/>
    </source>
</evidence>
<reference evidence="1 2" key="1">
    <citation type="submission" date="2017-11" db="EMBL/GenBank/DDBJ databases">
        <title>Genomic Encyclopedia of Archaeal and Bacterial Type Strains, Phase II (KMG-II): From Individual Species to Whole Genera.</title>
        <authorList>
            <person name="Goeker M."/>
        </authorList>
    </citation>
    <scope>NUCLEOTIDE SEQUENCE [LARGE SCALE GENOMIC DNA]</scope>
    <source>
        <strain evidence="1 2">DSM 25478</strain>
    </source>
</reference>
<dbReference type="InterPro" id="IPR022074">
    <property type="entry name" value="DUF3626"/>
</dbReference>
<organism evidence="1 2">
    <name type="scientific">Sediminihabitans luteus</name>
    <dbReference type="NCBI Taxonomy" id="1138585"/>
    <lineage>
        <taxon>Bacteria</taxon>
        <taxon>Bacillati</taxon>
        <taxon>Actinomycetota</taxon>
        <taxon>Actinomycetes</taxon>
        <taxon>Micrococcales</taxon>
        <taxon>Cellulomonadaceae</taxon>
        <taxon>Sediminihabitans</taxon>
    </lineage>
</organism>
<gene>
    <name evidence="1" type="ORF">CLV28_1644</name>
</gene>
<proteinExistence type="predicted"/>
<protein>
    <submittedName>
        <fullName evidence="1">Uncharacterized protein DUF3626</fullName>
    </submittedName>
</protein>
<dbReference type="AlphaFoldDB" id="A0A2M9CQD6"/>
<dbReference type="EMBL" id="PGFE01000002">
    <property type="protein sequence ID" value="PJJ74150.1"/>
    <property type="molecule type" value="Genomic_DNA"/>
</dbReference>
<evidence type="ECO:0000313" key="2">
    <source>
        <dbReference type="Proteomes" id="UP000231693"/>
    </source>
</evidence>
<accession>A0A2M9CQD6</accession>
<keyword evidence="2" id="KW-1185">Reference proteome</keyword>
<dbReference type="Pfam" id="PF12294">
    <property type="entry name" value="DUF3626"/>
    <property type="match status" value="2"/>
</dbReference>